<name>A0A072NIR9_SCHAZ</name>
<sequence>MGMKTYFSKRIYKHTLPESTVASLGRTLRVFNQAKHYSFSTMMKEERSKQTRPGEDSLHVYVKKKFSLNDYYANSAVQEAGALIKSQKELTTLYLQNKQAQIIAVQKRMKTIKTKITSLRKLKASFVKGTPQIPGNLRIIKKYNHFFAVHYKKETKIYYHVYHFEHSYVEVELNHLTSRLGRLQGKLNRLTQQVHQLQQNIRSIVFGSKKLYKSQFTQEQYKNNHAAWKQAWVQSRYSKMVVSGRKDAKYGNFVFTYEPTNHLLSFQTPFGDVVAFEQVVFPYGQKQVNHAIETQISCSNKKKYGQPIGWGIEDHGEYYLVKCMIPVEPPTVTNYSKADGVIGIDCNVDHFAVSNISNTGRLLHSFVQKFDMAGKTSTQVTKIIEAEAVAIVDYAVQHKKPLVVEKLNTTTSKVSNPYGNRKANRQMSLFAYRKMLHAIKVRAEKCGVLVYEVNPAYTSQIGKLKYMKRLGISVHQAASYVIGRRAMGFKEKLPPVLHSLVPEKKQGLHHWVQWNAVKRPLRDYPSYWFGHVALSELVRLHLLGELSNHRTLLQVREATANLSNSGNRNPSPR</sequence>
<protein>
    <submittedName>
        <fullName evidence="3">Transposase, IS605 OrfB family, central region</fullName>
    </submittedName>
</protein>
<evidence type="ECO:0000256" key="1">
    <source>
        <dbReference type="ARBA" id="ARBA00023125"/>
    </source>
</evidence>
<dbReference type="PATRIC" id="fig|1348973.3.peg.3588"/>
<organism evidence="3 4">
    <name type="scientific">Schinkia azotoformans MEV2011</name>
    <dbReference type="NCBI Taxonomy" id="1348973"/>
    <lineage>
        <taxon>Bacteria</taxon>
        <taxon>Bacillati</taxon>
        <taxon>Bacillota</taxon>
        <taxon>Bacilli</taxon>
        <taxon>Bacillales</taxon>
        <taxon>Bacillaceae</taxon>
        <taxon>Calidifontibacillus/Schinkia group</taxon>
        <taxon>Schinkia</taxon>
    </lineage>
</organism>
<proteinExistence type="predicted"/>
<dbReference type="OrthoDB" id="7375452at2"/>
<dbReference type="AlphaFoldDB" id="A0A072NIR9"/>
<evidence type="ECO:0000313" key="3">
    <source>
        <dbReference type="EMBL" id="KEF37117.1"/>
    </source>
</evidence>
<reference evidence="3 4" key="1">
    <citation type="submission" date="2014-04" db="EMBL/GenBank/DDBJ databases">
        <title>Draft genome sequence of Bacillus azotoformans MEV2011, a (co-) denitrifying strain unable to grow in the presence of oxygen.</title>
        <authorList>
            <person name="Nielsen M."/>
            <person name="Schreiber L."/>
            <person name="Finster K."/>
            <person name="Schramm A."/>
        </authorList>
    </citation>
    <scope>NUCLEOTIDE SEQUENCE [LARGE SCALE GENOMIC DNA]</scope>
    <source>
        <strain evidence="3 4">MEV2011</strain>
    </source>
</reference>
<gene>
    <name evidence="3" type="ORF">M670_03710</name>
</gene>
<evidence type="ECO:0000313" key="4">
    <source>
        <dbReference type="Proteomes" id="UP000027936"/>
    </source>
</evidence>
<dbReference type="NCBIfam" id="TIGR01766">
    <property type="entry name" value="IS200/IS605 family accessory protein TnpB-like domain"/>
    <property type="match status" value="1"/>
</dbReference>
<feature type="coiled-coil region" evidence="2">
    <location>
        <begin position="173"/>
        <end position="200"/>
    </location>
</feature>
<keyword evidence="2" id="KW-0175">Coiled coil</keyword>
<dbReference type="Proteomes" id="UP000027936">
    <property type="component" value="Unassembled WGS sequence"/>
</dbReference>
<dbReference type="EMBL" id="JJRY01000018">
    <property type="protein sequence ID" value="KEF37117.1"/>
    <property type="molecule type" value="Genomic_DNA"/>
</dbReference>
<accession>A0A072NIR9</accession>
<dbReference type="InterPro" id="IPR010095">
    <property type="entry name" value="Cas12f1-like_TNB"/>
</dbReference>
<evidence type="ECO:0000256" key="2">
    <source>
        <dbReference type="SAM" id="Coils"/>
    </source>
</evidence>
<comment type="caution">
    <text evidence="3">The sequence shown here is derived from an EMBL/GenBank/DDBJ whole genome shotgun (WGS) entry which is preliminary data.</text>
</comment>
<dbReference type="GO" id="GO:0003677">
    <property type="term" value="F:DNA binding"/>
    <property type="evidence" value="ECO:0007669"/>
    <property type="project" value="UniProtKB-KW"/>
</dbReference>
<keyword evidence="1" id="KW-0238">DNA-binding</keyword>